<proteinExistence type="inferred from homology"/>
<keyword evidence="7" id="KW-0175">Coiled coil</keyword>
<dbReference type="EMBL" id="KQ242362">
    <property type="protein sequence ID" value="KNC79122.1"/>
    <property type="molecule type" value="Genomic_DNA"/>
</dbReference>
<dbReference type="RefSeq" id="XP_014153024.1">
    <property type="nucleotide sequence ID" value="XM_014297549.1"/>
</dbReference>
<evidence type="ECO:0000256" key="3">
    <source>
        <dbReference type="ARBA" id="ARBA00022448"/>
    </source>
</evidence>
<evidence type="ECO:0000313" key="11">
    <source>
        <dbReference type="Proteomes" id="UP000054560"/>
    </source>
</evidence>
<keyword evidence="11" id="KW-1185">Reference proteome</keyword>
<evidence type="ECO:0000256" key="8">
    <source>
        <dbReference type="ARBA" id="ARBA00023136"/>
    </source>
</evidence>
<dbReference type="AlphaFoldDB" id="A0A0L0FQR0"/>
<evidence type="ECO:0000256" key="6">
    <source>
        <dbReference type="ARBA" id="ARBA00022989"/>
    </source>
</evidence>
<keyword evidence="6 9" id="KW-1133">Transmembrane helix</keyword>
<evidence type="ECO:0000256" key="1">
    <source>
        <dbReference type="ARBA" id="ARBA00004211"/>
    </source>
</evidence>
<comment type="similarity">
    <text evidence="2">Belongs to the syntaxin family.</text>
</comment>
<dbReference type="GO" id="GO:0006890">
    <property type="term" value="P:retrograde vesicle-mediated transport, Golgi to endoplasmic reticulum"/>
    <property type="evidence" value="ECO:0007669"/>
    <property type="project" value="TreeGrafter"/>
</dbReference>
<dbReference type="Proteomes" id="UP000054560">
    <property type="component" value="Unassembled WGS sequence"/>
</dbReference>
<dbReference type="PANTHER" id="PTHR15959">
    <property type="entry name" value="SYNTAXIN-18"/>
    <property type="match status" value="1"/>
</dbReference>
<evidence type="ECO:0000313" key="10">
    <source>
        <dbReference type="EMBL" id="KNC79122.1"/>
    </source>
</evidence>
<dbReference type="eggNOG" id="KOG3894">
    <property type="taxonomic scope" value="Eukaryota"/>
</dbReference>
<dbReference type="PANTHER" id="PTHR15959:SF0">
    <property type="entry name" value="SYNTAXIN-18"/>
    <property type="match status" value="1"/>
</dbReference>
<keyword evidence="4 9" id="KW-0812">Transmembrane</keyword>
<dbReference type="GeneID" id="25908975"/>
<protein>
    <recommendedName>
        <fullName evidence="12">t-SNARE coiled-coil homology domain-containing protein</fullName>
    </recommendedName>
</protein>
<evidence type="ECO:0000256" key="9">
    <source>
        <dbReference type="SAM" id="Phobius"/>
    </source>
</evidence>
<gene>
    <name evidence="10" type="ORF">SARC_08471</name>
</gene>
<comment type="subcellular location">
    <subcellularLocation>
        <location evidence="1">Membrane</location>
        <topology evidence="1">Single-pass type IV membrane protein</topology>
    </subcellularLocation>
</comment>
<sequence>MAIEDNVQRLATMCSQAIVVLKSNETDVHGVTPTEGTQLAKHRQLVLLILRTYLADTMARFEVLQSERAKVVQERARLSSHTVKRTSGLTDDSLNIEELYGNRDEGLELSLTAAEKVVIEAENKTLLDEMNTLVSAAMEAQKRMLEIAKLQQVFTRNVQEQAEDLDLLYDTAVDTTENITAGNELLHKAVNDGFDFRVWVLFFLLMCSFSLLFLDWYG</sequence>
<evidence type="ECO:0000256" key="5">
    <source>
        <dbReference type="ARBA" id="ARBA00022927"/>
    </source>
</evidence>
<feature type="transmembrane region" description="Helical" evidence="9">
    <location>
        <begin position="196"/>
        <end position="217"/>
    </location>
</feature>
<name>A0A0L0FQR0_9EUKA</name>
<dbReference type="GO" id="GO:0005783">
    <property type="term" value="C:endoplasmic reticulum"/>
    <property type="evidence" value="ECO:0007669"/>
    <property type="project" value="TreeGrafter"/>
</dbReference>
<organism evidence="10 11">
    <name type="scientific">Sphaeroforma arctica JP610</name>
    <dbReference type="NCBI Taxonomy" id="667725"/>
    <lineage>
        <taxon>Eukaryota</taxon>
        <taxon>Ichthyosporea</taxon>
        <taxon>Ichthyophonida</taxon>
        <taxon>Sphaeroforma</taxon>
    </lineage>
</organism>
<keyword evidence="8 9" id="KW-0472">Membrane</keyword>
<evidence type="ECO:0008006" key="12">
    <source>
        <dbReference type="Google" id="ProtNLM"/>
    </source>
</evidence>
<dbReference type="STRING" id="667725.A0A0L0FQR0"/>
<evidence type="ECO:0000256" key="4">
    <source>
        <dbReference type="ARBA" id="ARBA00022692"/>
    </source>
</evidence>
<evidence type="ECO:0000256" key="7">
    <source>
        <dbReference type="ARBA" id="ARBA00023054"/>
    </source>
</evidence>
<dbReference type="GO" id="GO:0031201">
    <property type="term" value="C:SNARE complex"/>
    <property type="evidence" value="ECO:0007669"/>
    <property type="project" value="TreeGrafter"/>
</dbReference>
<keyword evidence="3" id="KW-0813">Transport</keyword>
<evidence type="ECO:0000256" key="2">
    <source>
        <dbReference type="ARBA" id="ARBA00009063"/>
    </source>
</evidence>
<reference evidence="10 11" key="1">
    <citation type="submission" date="2011-02" db="EMBL/GenBank/DDBJ databases">
        <title>The Genome Sequence of Sphaeroforma arctica JP610.</title>
        <authorList>
            <consortium name="The Broad Institute Genome Sequencing Platform"/>
            <person name="Russ C."/>
            <person name="Cuomo C."/>
            <person name="Young S.K."/>
            <person name="Zeng Q."/>
            <person name="Gargeya S."/>
            <person name="Alvarado L."/>
            <person name="Berlin A."/>
            <person name="Chapman S.B."/>
            <person name="Chen Z."/>
            <person name="Freedman E."/>
            <person name="Gellesch M."/>
            <person name="Goldberg J."/>
            <person name="Griggs A."/>
            <person name="Gujja S."/>
            <person name="Heilman E."/>
            <person name="Heiman D."/>
            <person name="Howarth C."/>
            <person name="Mehta T."/>
            <person name="Neiman D."/>
            <person name="Pearson M."/>
            <person name="Roberts A."/>
            <person name="Saif S."/>
            <person name="Shea T."/>
            <person name="Shenoy N."/>
            <person name="Sisk P."/>
            <person name="Stolte C."/>
            <person name="Sykes S."/>
            <person name="White J."/>
            <person name="Yandava C."/>
            <person name="Burger G."/>
            <person name="Gray M.W."/>
            <person name="Holland P.W.H."/>
            <person name="King N."/>
            <person name="Lang F.B.F."/>
            <person name="Roger A.J."/>
            <person name="Ruiz-Trillo I."/>
            <person name="Haas B."/>
            <person name="Nusbaum C."/>
            <person name="Birren B."/>
        </authorList>
    </citation>
    <scope>NUCLEOTIDE SEQUENCE [LARGE SCALE GENOMIC DNA]</scope>
    <source>
        <strain evidence="10 11">JP610</strain>
    </source>
</reference>
<dbReference type="GO" id="GO:0015031">
    <property type="term" value="P:protein transport"/>
    <property type="evidence" value="ECO:0007669"/>
    <property type="project" value="UniProtKB-KW"/>
</dbReference>
<keyword evidence="5" id="KW-0653">Protein transport</keyword>
<accession>A0A0L0FQR0</accession>
<dbReference type="OrthoDB" id="342981at2759"/>